<dbReference type="Proteomes" id="UP000607653">
    <property type="component" value="Unassembled WGS sequence"/>
</dbReference>
<evidence type="ECO:0000313" key="3">
    <source>
        <dbReference type="Proteomes" id="UP000607653"/>
    </source>
</evidence>
<proteinExistence type="predicted"/>
<evidence type="ECO:0000313" key="2">
    <source>
        <dbReference type="EMBL" id="DAD43492.1"/>
    </source>
</evidence>
<accession>A0A822ZEC8</accession>
<gene>
    <name evidence="2" type="ORF">HUJ06_001722</name>
</gene>
<reference evidence="2 3" key="1">
    <citation type="journal article" date="2020" name="Mol. Biol. Evol.">
        <title>Distinct Expression and Methylation Patterns for Genes with Different Fates following a Single Whole-Genome Duplication in Flowering Plants.</title>
        <authorList>
            <person name="Shi T."/>
            <person name="Rahmani R.S."/>
            <person name="Gugger P.F."/>
            <person name="Wang M."/>
            <person name="Li H."/>
            <person name="Zhang Y."/>
            <person name="Li Z."/>
            <person name="Wang Q."/>
            <person name="Van de Peer Y."/>
            <person name="Marchal K."/>
            <person name="Chen J."/>
        </authorList>
    </citation>
    <scope>NUCLEOTIDE SEQUENCE [LARGE SCALE GENOMIC DNA]</scope>
    <source>
        <tissue evidence="2">Leaf</tissue>
    </source>
</reference>
<organism evidence="2 3">
    <name type="scientific">Nelumbo nucifera</name>
    <name type="common">Sacred lotus</name>
    <dbReference type="NCBI Taxonomy" id="4432"/>
    <lineage>
        <taxon>Eukaryota</taxon>
        <taxon>Viridiplantae</taxon>
        <taxon>Streptophyta</taxon>
        <taxon>Embryophyta</taxon>
        <taxon>Tracheophyta</taxon>
        <taxon>Spermatophyta</taxon>
        <taxon>Magnoliopsida</taxon>
        <taxon>Proteales</taxon>
        <taxon>Nelumbonaceae</taxon>
        <taxon>Nelumbo</taxon>
    </lineage>
</organism>
<evidence type="ECO:0000256" key="1">
    <source>
        <dbReference type="SAM" id="MobiDB-lite"/>
    </source>
</evidence>
<feature type="compositionally biased region" description="Basic and acidic residues" evidence="1">
    <location>
        <begin position="72"/>
        <end position="82"/>
    </location>
</feature>
<sequence length="88" mass="9772">MREGKSRVRHQLVSSLTPEYNINALVIDAINPGMVVEVHNEPNSRGDDISLEDKFEESNIDVGDEAEGGVVSKDRESMRVDDLPPSQH</sequence>
<name>A0A822ZEC8_NELNU</name>
<protein>
    <submittedName>
        <fullName evidence="2">Uncharacterized protein</fullName>
    </submittedName>
</protein>
<keyword evidence="3" id="KW-1185">Reference proteome</keyword>
<comment type="caution">
    <text evidence="2">The sequence shown here is derived from an EMBL/GenBank/DDBJ whole genome shotgun (WGS) entry which is preliminary data.</text>
</comment>
<feature type="region of interest" description="Disordered" evidence="1">
    <location>
        <begin position="64"/>
        <end position="88"/>
    </location>
</feature>
<dbReference type="AlphaFoldDB" id="A0A822ZEC8"/>
<dbReference type="EMBL" id="DUZY01000006">
    <property type="protein sequence ID" value="DAD43492.1"/>
    <property type="molecule type" value="Genomic_DNA"/>
</dbReference>